<evidence type="ECO:0000313" key="1">
    <source>
        <dbReference type="EMBL" id="KIA78165.1"/>
    </source>
</evidence>
<dbReference type="AlphaFoldDB" id="A0A0C1CB50"/>
<dbReference type="Proteomes" id="UP000031307">
    <property type="component" value="Unassembled WGS sequence"/>
</dbReference>
<organism evidence="1 2">
    <name type="scientific">Parachlamydia acanthamoebae</name>
    <dbReference type="NCBI Taxonomy" id="83552"/>
    <lineage>
        <taxon>Bacteria</taxon>
        <taxon>Pseudomonadati</taxon>
        <taxon>Chlamydiota</taxon>
        <taxon>Chlamydiia</taxon>
        <taxon>Parachlamydiales</taxon>
        <taxon>Parachlamydiaceae</taxon>
        <taxon>Parachlamydia</taxon>
    </lineage>
</organism>
<reference evidence="1 2" key="1">
    <citation type="journal article" date="2014" name="Mol. Biol. Evol.">
        <title>Massive expansion of Ubiquitination-related gene families within the Chlamydiae.</title>
        <authorList>
            <person name="Domman D."/>
            <person name="Collingro A."/>
            <person name="Lagkouvardos I."/>
            <person name="Gehre L."/>
            <person name="Weinmaier T."/>
            <person name="Rattei T."/>
            <person name="Subtil A."/>
            <person name="Horn M."/>
        </authorList>
    </citation>
    <scope>NUCLEOTIDE SEQUENCE [LARGE SCALE GENOMIC DNA]</scope>
    <source>
        <strain evidence="1 2">OEW1</strain>
    </source>
</reference>
<gene>
    <name evidence="1" type="ORF">DB43_EO00010</name>
</gene>
<evidence type="ECO:0000313" key="2">
    <source>
        <dbReference type="Proteomes" id="UP000031307"/>
    </source>
</evidence>
<comment type="caution">
    <text evidence="1">The sequence shown here is derived from an EMBL/GenBank/DDBJ whole genome shotgun (WGS) entry which is preliminary data.</text>
</comment>
<name>A0A0C1CB50_9BACT</name>
<feature type="non-terminal residue" evidence="1">
    <location>
        <position position="47"/>
    </location>
</feature>
<proteinExistence type="predicted"/>
<sequence length="47" mass="5420">MPKLMQPVWNLKSLYPKNSLPKIAENLAQNIQKLRDLLSSKDLLESI</sequence>
<protein>
    <submittedName>
        <fullName evidence="1">Uncharacterized protein</fullName>
    </submittedName>
</protein>
<accession>A0A0C1CB50</accession>
<dbReference type="EMBL" id="JSAM01000034">
    <property type="protein sequence ID" value="KIA78165.1"/>
    <property type="molecule type" value="Genomic_DNA"/>
</dbReference>